<comment type="caution">
    <text evidence="2">The sequence shown here is derived from an EMBL/GenBank/DDBJ whole genome shotgun (WGS) entry which is preliminary data.</text>
</comment>
<evidence type="ECO:0000259" key="1">
    <source>
        <dbReference type="PROSITE" id="PS51379"/>
    </source>
</evidence>
<sequence length="68" mass="7556">MLNVICKHNCKDCYALRVCALHAIKDQQSSIYVESDDCIGCGCCKTACVDFGYKALEDKTMEWLKGTA</sequence>
<name>A0A8J6N4S4_9DELT</name>
<dbReference type="InterPro" id="IPR017896">
    <property type="entry name" value="4Fe4S_Fe-S-bd"/>
</dbReference>
<dbReference type="PROSITE" id="PS51379">
    <property type="entry name" value="4FE4S_FER_2"/>
    <property type="match status" value="1"/>
</dbReference>
<organism evidence="2 3">
    <name type="scientific">Candidatus Desulfacyla euxinica</name>
    <dbReference type="NCBI Taxonomy" id="2841693"/>
    <lineage>
        <taxon>Bacteria</taxon>
        <taxon>Deltaproteobacteria</taxon>
        <taxon>Candidatus Desulfacyla</taxon>
    </lineage>
</organism>
<proteinExistence type="predicted"/>
<feature type="domain" description="4Fe-4S ferredoxin-type" evidence="1">
    <location>
        <begin position="29"/>
        <end position="59"/>
    </location>
</feature>
<dbReference type="Gene3D" id="3.30.70.20">
    <property type="match status" value="1"/>
</dbReference>
<dbReference type="Proteomes" id="UP000650524">
    <property type="component" value="Unassembled WGS sequence"/>
</dbReference>
<dbReference type="AlphaFoldDB" id="A0A8J6N4S4"/>
<reference evidence="2 3" key="1">
    <citation type="submission" date="2020-08" db="EMBL/GenBank/DDBJ databases">
        <title>Bridging the membrane lipid divide: bacteria of the FCB group superphylum have the potential to synthesize archaeal ether lipids.</title>
        <authorList>
            <person name="Villanueva L."/>
            <person name="Von Meijenfeldt F.A.B."/>
            <person name="Westbye A.B."/>
            <person name="Yadav S."/>
            <person name="Hopmans E.C."/>
            <person name="Dutilh B.E."/>
            <person name="Sinninghe Damste J.S."/>
        </authorList>
    </citation>
    <scope>NUCLEOTIDE SEQUENCE [LARGE SCALE GENOMIC DNA]</scope>
    <source>
        <strain evidence="2">NIOZ-UU27</strain>
    </source>
</reference>
<gene>
    <name evidence="2" type="ORF">H8E19_16650</name>
</gene>
<dbReference type="SUPFAM" id="SSF54862">
    <property type="entry name" value="4Fe-4S ferredoxins"/>
    <property type="match status" value="1"/>
</dbReference>
<accession>A0A8J6N4S4</accession>
<evidence type="ECO:0000313" key="2">
    <source>
        <dbReference type="EMBL" id="MBC8179035.1"/>
    </source>
</evidence>
<dbReference type="EMBL" id="JACNJD010000339">
    <property type="protein sequence ID" value="MBC8179035.1"/>
    <property type="molecule type" value="Genomic_DNA"/>
</dbReference>
<evidence type="ECO:0000313" key="3">
    <source>
        <dbReference type="Proteomes" id="UP000650524"/>
    </source>
</evidence>
<protein>
    <recommendedName>
        <fullName evidence="1">4Fe-4S ferredoxin-type domain-containing protein</fullName>
    </recommendedName>
</protein>